<organism evidence="1 2">
    <name type="scientific">Rhodoferax ferrireducens</name>
    <dbReference type="NCBI Taxonomy" id="192843"/>
    <lineage>
        <taxon>Bacteria</taxon>
        <taxon>Pseudomonadati</taxon>
        <taxon>Pseudomonadota</taxon>
        <taxon>Betaproteobacteria</taxon>
        <taxon>Burkholderiales</taxon>
        <taxon>Comamonadaceae</taxon>
        <taxon>Rhodoferax</taxon>
    </lineage>
</organism>
<dbReference type="Proteomes" id="UP000192505">
    <property type="component" value="Unassembled WGS sequence"/>
</dbReference>
<evidence type="ECO:0008006" key="3">
    <source>
        <dbReference type="Google" id="ProtNLM"/>
    </source>
</evidence>
<accession>A0A1W9KPC3</accession>
<dbReference type="AlphaFoldDB" id="A0A1W9KPC3"/>
<comment type="caution">
    <text evidence="1">The sequence shown here is derived from an EMBL/GenBank/DDBJ whole genome shotgun (WGS) entry which is preliminary data.</text>
</comment>
<dbReference type="Pfam" id="PF11249">
    <property type="entry name" value="DUF3047"/>
    <property type="match status" value="1"/>
</dbReference>
<name>A0A1W9KPC3_9BURK</name>
<evidence type="ECO:0000313" key="1">
    <source>
        <dbReference type="EMBL" id="OQW86007.1"/>
    </source>
</evidence>
<reference evidence="1 2" key="1">
    <citation type="submission" date="2017-01" db="EMBL/GenBank/DDBJ databases">
        <title>Novel large sulfur bacteria in the metagenomes of groundwater-fed chemosynthetic microbial mats in the Lake Huron basin.</title>
        <authorList>
            <person name="Sharrar A.M."/>
            <person name="Flood B.E."/>
            <person name="Bailey J.V."/>
            <person name="Jones D.S."/>
            <person name="Biddanda B."/>
            <person name="Ruberg S.A."/>
            <person name="Marcus D.N."/>
            <person name="Dick G.J."/>
        </authorList>
    </citation>
    <scope>NUCLEOTIDE SEQUENCE [LARGE SCALE GENOMIC DNA]</scope>
    <source>
        <strain evidence="1">A7</strain>
    </source>
</reference>
<proteinExistence type="predicted"/>
<sequence>MPLQTKTFLGHFGHKLALHFIAASALSIWATAIFAQNLAPFEASTPASLNPAWRISGLPGNKFPLAQFELTTAPGEPALQLSTHRSYGVLTHTWRGKAPAELAWRWQLAQGLPLADITTKAGDDAALKVCVMFDQPLADIPFFQRTALSLARTATGQDLPSATLCYLWDSRFPAGTRGANPYSARVRYIVLNGMESPTGQWVNQRRRIADDFASLFGTESAVLPPVVAVAIGADSDNTGGTSSAYLARLRWLD</sequence>
<gene>
    <name evidence="1" type="ORF">BWK72_19360</name>
</gene>
<evidence type="ECO:0000313" key="2">
    <source>
        <dbReference type="Proteomes" id="UP000192505"/>
    </source>
</evidence>
<dbReference type="EMBL" id="MTEI01000025">
    <property type="protein sequence ID" value="OQW86007.1"/>
    <property type="molecule type" value="Genomic_DNA"/>
</dbReference>
<dbReference type="InterPro" id="IPR021409">
    <property type="entry name" value="DUF3047"/>
</dbReference>
<protein>
    <recommendedName>
        <fullName evidence="3">DUF3047 domain-containing protein</fullName>
    </recommendedName>
</protein>